<sequence length="743" mass="72715">MRSLTSISIGIIVGAVTSVARPDAKAFAHNEVRELVPTKVAPLELRNVAAAATTISEPAPFKVTLCPQPTGIYEAGPLNLKTEGIFGCQAGYVCNPPKPDGCNFWPGLPEADFRCNPADCIPAPPLLLADWQKGKTGYIPHQDGYFYLDPHIFGLTYEIFEYHVVKKIEAGCTSTYTTGNWGPHAEAYGSVPTGSSSPGKRGSSPFEQQARRKVNYGAKRQEPTPTSEPSSIQTCMGDCSNALVFVQSSAPNPGFCDLPDFVSAFDDCINCVADAFHISNTSITQIENILDLVDNRYSSIFLCSPTTPTSTASAPDTQVTGSNTLGTSSQISTAPTSLIQSTTSSSIVSKTSTTKPSIPPPTSSSSKSSTPPPPPPTSSSTKPPPPPPTSSSTKPPPPPSSSSSSSSQQASSTPPSSTSKPPSSQQASSTPPSSASNPPSSQQASSTPSSSASTPPSSGAGSSASSTTGSPGSSSAIGTGPTSASSESRPTSAPTSASASASSGASVPGSSASSSSSGETGTAPPSTGTNSPTGTGSGVGSPSGGGSSNGTGSPSGSGSPTGTGSSTGTSAGTGTGTPTGSAAGTGTGSETGTGANTGTGSVTGTGVNSGTGSVTAAPTNTGTNRSTGVTPPSSDFSSPGQLERASSTNPGNPGAPGGGAEPTGTNGNSGTPGGVVGPTGSPPVGGGGSPPGNGNTSVGGVSGTGANPPSPTNSLPPPLSNDLSRPSENFGLLIVALLGLLVF</sequence>
<dbReference type="EMBL" id="MTYH01000013">
    <property type="protein sequence ID" value="PNP47359.1"/>
    <property type="molecule type" value="Genomic_DNA"/>
</dbReference>
<dbReference type="PANTHER" id="PTHR38122">
    <property type="entry name" value="GLYCOPROTEIN X"/>
    <property type="match status" value="1"/>
</dbReference>
<feature type="compositionally biased region" description="Low complexity" evidence="1">
    <location>
        <begin position="306"/>
        <end position="315"/>
    </location>
</feature>
<feature type="compositionally biased region" description="Gly residues" evidence="1">
    <location>
        <begin position="670"/>
        <end position="691"/>
    </location>
</feature>
<feature type="compositionally biased region" description="Pro residues" evidence="1">
    <location>
        <begin position="708"/>
        <end position="719"/>
    </location>
</feature>
<feature type="compositionally biased region" description="Low complexity" evidence="1">
    <location>
        <begin position="401"/>
        <end position="534"/>
    </location>
</feature>
<feature type="region of interest" description="Disordered" evidence="1">
    <location>
        <begin position="306"/>
        <end position="726"/>
    </location>
</feature>
<gene>
    <name evidence="2" type="ORF">TGAMA5MH_01175</name>
</gene>
<feature type="compositionally biased region" description="Low complexity" evidence="1">
    <location>
        <begin position="341"/>
        <end position="356"/>
    </location>
</feature>
<dbReference type="AlphaFoldDB" id="A0A2K0TPB1"/>
<feature type="compositionally biased region" description="Polar residues" evidence="1">
    <location>
        <begin position="316"/>
        <end position="340"/>
    </location>
</feature>
<protein>
    <submittedName>
        <fullName evidence="2">Uncharacterized protein</fullName>
    </submittedName>
</protein>
<name>A0A2K0TPB1_9HYPO</name>
<feature type="compositionally biased region" description="Gly residues" evidence="1">
    <location>
        <begin position="535"/>
        <end position="561"/>
    </location>
</feature>
<dbReference type="PANTHER" id="PTHR38122:SF1">
    <property type="entry name" value="GLYCOPROTEIN X"/>
    <property type="match status" value="1"/>
</dbReference>
<dbReference type="Proteomes" id="UP000236546">
    <property type="component" value="Unassembled WGS sequence"/>
</dbReference>
<accession>A0A2K0TPB1</accession>
<evidence type="ECO:0000313" key="3">
    <source>
        <dbReference type="Proteomes" id="UP000236546"/>
    </source>
</evidence>
<organism evidence="2 3">
    <name type="scientific">Trichoderma gamsii</name>
    <dbReference type="NCBI Taxonomy" id="398673"/>
    <lineage>
        <taxon>Eukaryota</taxon>
        <taxon>Fungi</taxon>
        <taxon>Dikarya</taxon>
        <taxon>Ascomycota</taxon>
        <taxon>Pezizomycotina</taxon>
        <taxon>Sordariomycetes</taxon>
        <taxon>Hypocreomycetidae</taxon>
        <taxon>Hypocreales</taxon>
        <taxon>Hypocreaceae</taxon>
        <taxon>Trichoderma</taxon>
    </lineage>
</organism>
<feature type="compositionally biased region" description="Pro residues" evidence="1">
    <location>
        <begin position="370"/>
        <end position="400"/>
    </location>
</feature>
<proteinExistence type="predicted"/>
<evidence type="ECO:0000256" key="1">
    <source>
        <dbReference type="SAM" id="MobiDB-lite"/>
    </source>
</evidence>
<feature type="region of interest" description="Disordered" evidence="1">
    <location>
        <begin position="187"/>
        <end position="209"/>
    </location>
</feature>
<reference evidence="2 3" key="1">
    <citation type="submission" date="2017-02" db="EMBL/GenBank/DDBJ databases">
        <title>Genomes of Trichoderma spp. with biocontrol activity.</title>
        <authorList>
            <person name="Gardiner D."/>
            <person name="Kazan K."/>
            <person name="Vos C."/>
            <person name="Harvey P."/>
        </authorList>
    </citation>
    <scope>NUCLEOTIDE SEQUENCE [LARGE SCALE GENOMIC DNA]</scope>
    <source>
        <strain evidence="2 3">A5MH</strain>
    </source>
</reference>
<evidence type="ECO:0000313" key="2">
    <source>
        <dbReference type="EMBL" id="PNP47359.1"/>
    </source>
</evidence>
<feature type="compositionally biased region" description="Gly residues" evidence="1">
    <location>
        <begin position="571"/>
        <end position="609"/>
    </location>
</feature>
<comment type="caution">
    <text evidence="2">The sequence shown here is derived from an EMBL/GenBank/DDBJ whole genome shotgun (WGS) entry which is preliminary data.</text>
</comment>
<feature type="compositionally biased region" description="Polar residues" evidence="1">
    <location>
        <begin position="617"/>
        <end position="647"/>
    </location>
</feature>
<feature type="compositionally biased region" description="Low complexity" evidence="1">
    <location>
        <begin position="192"/>
        <end position="205"/>
    </location>
</feature>
<dbReference type="OrthoDB" id="5414836at2759"/>
<feature type="compositionally biased region" description="Low complexity" evidence="1">
    <location>
        <begin position="692"/>
        <end position="707"/>
    </location>
</feature>